<dbReference type="EMBL" id="LT906453">
    <property type="protein sequence ID" value="SNV19257.1"/>
    <property type="molecule type" value="Genomic_DNA"/>
</dbReference>
<dbReference type="GO" id="GO:0003677">
    <property type="term" value="F:DNA binding"/>
    <property type="evidence" value="ECO:0007669"/>
    <property type="project" value="UniProtKB-KW"/>
</dbReference>
<proteinExistence type="predicted"/>
<evidence type="ECO:0000256" key="1">
    <source>
        <dbReference type="ARBA" id="ARBA00023125"/>
    </source>
</evidence>
<accession>A0A239VAT1</accession>
<evidence type="ECO:0000313" key="6">
    <source>
        <dbReference type="Proteomes" id="UP000242637"/>
    </source>
</evidence>
<dbReference type="InterPro" id="IPR024412">
    <property type="entry name" value="Lsr2_dim_dom"/>
</dbReference>
<dbReference type="InterPro" id="IPR042261">
    <property type="entry name" value="Lsr2-like_dimerization"/>
</dbReference>
<dbReference type="Proteomes" id="UP000242637">
    <property type="component" value="Chromosome 1"/>
</dbReference>
<dbReference type="InterPro" id="IPR036625">
    <property type="entry name" value="E3-bd_dom_sf"/>
</dbReference>
<dbReference type="Pfam" id="PF23359">
    <property type="entry name" value="Lsr2_DNA-bd"/>
    <property type="match status" value="1"/>
</dbReference>
<gene>
    <name evidence="5" type="primary">lsr2_1</name>
    <name evidence="5" type="ORF">SAMEA4475696_00667</name>
</gene>
<dbReference type="GO" id="GO:0016746">
    <property type="term" value="F:acyltransferase activity"/>
    <property type="evidence" value="ECO:0007669"/>
    <property type="project" value="InterPro"/>
</dbReference>
<dbReference type="RefSeq" id="WP_028327575.1">
    <property type="nucleotide sequence ID" value="NZ_JAAFNJ010000001.1"/>
</dbReference>
<feature type="region of interest" description="Disordered" evidence="2">
    <location>
        <begin position="58"/>
        <end position="82"/>
    </location>
</feature>
<dbReference type="STRING" id="1121387.GCA_000429885_01764"/>
<protein>
    <submittedName>
        <fullName evidence="5">Lsr2</fullName>
    </submittedName>
</protein>
<keyword evidence="6" id="KW-1185">Reference proteome</keyword>
<evidence type="ECO:0000259" key="3">
    <source>
        <dbReference type="Pfam" id="PF11774"/>
    </source>
</evidence>
<dbReference type="AlphaFoldDB" id="A0A239VAT1"/>
<evidence type="ECO:0000313" key="5">
    <source>
        <dbReference type="EMBL" id="SNV19257.1"/>
    </source>
</evidence>
<keyword evidence="1" id="KW-0238">DNA-binding</keyword>
<evidence type="ECO:0000256" key="2">
    <source>
        <dbReference type="SAM" id="MobiDB-lite"/>
    </source>
</evidence>
<name>A0A239VAT1_9MICO</name>
<dbReference type="OrthoDB" id="4113332at2"/>
<sequence length="113" mass="12602">MAKRVEVILIDDLDGGVAEEVVSFGLDGVQYEIDLSKENAEKLRASLQEWVEKARRAGGRRVAGRRASGSGSGSGRRNDLNEIRQWGRENGFKVSDRGRVSREVEEAYDRAHN</sequence>
<reference evidence="5 6" key="1">
    <citation type="submission" date="2017-06" db="EMBL/GenBank/DDBJ databases">
        <authorList>
            <consortium name="Pathogen Informatics"/>
        </authorList>
    </citation>
    <scope>NUCLEOTIDE SEQUENCE [LARGE SCALE GENOMIC DNA]</scope>
    <source>
        <strain evidence="5 6">NCTC13039</strain>
    </source>
</reference>
<feature type="domain" description="Lsr2 dimerization" evidence="3">
    <location>
        <begin position="1"/>
        <end position="58"/>
    </location>
</feature>
<dbReference type="Gene3D" id="4.10.320.10">
    <property type="entry name" value="E3-binding domain"/>
    <property type="match status" value="1"/>
</dbReference>
<dbReference type="Gene3D" id="3.30.60.230">
    <property type="entry name" value="Lsr2, dimerization domain"/>
    <property type="match status" value="1"/>
</dbReference>
<feature type="domain" description="Lsr2 DNA-binding" evidence="4">
    <location>
        <begin position="76"/>
        <end position="111"/>
    </location>
</feature>
<evidence type="ECO:0000259" key="4">
    <source>
        <dbReference type="Pfam" id="PF23359"/>
    </source>
</evidence>
<dbReference type="GeneID" id="63458937"/>
<dbReference type="Pfam" id="PF11774">
    <property type="entry name" value="Lsr2"/>
    <property type="match status" value="1"/>
</dbReference>
<dbReference type="KEGG" id="dco:SAMEA4475696_0667"/>
<organism evidence="5 6">
    <name type="scientific">Dermatophilus congolensis</name>
    <dbReference type="NCBI Taxonomy" id="1863"/>
    <lineage>
        <taxon>Bacteria</taxon>
        <taxon>Bacillati</taxon>
        <taxon>Actinomycetota</taxon>
        <taxon>Actinomycetes</taxon>
        <taxon>Micrococcales</taxon>
        <taxon>Dermatophilaceae</taxon>
        <taxon>Dermatophilus</taxon>
    </lineage>
</organism>
<dbReference type="InterPro" id="IPR055370">
    <property type="entry name" value="Lsr2_DNA-bd"/>
</dbReference>